<accession>A0A9K3MXW8</accession>
<dbReference type="Proteomes" id="UP000215914">
    <property type="component" value="Unassembled WGS sequence"/>
</dbReference>
<name>A0A9K3MXW8_HELAN</name>
<dbReference type="Gramene" id="mRNA:HanXRQr2_Chr12g0557061">
    <property type="protein sequence ID" value="CDS:HanXRQr2_Chr12g0557061.1"/>
    <property type="gene ID" value="HanXRQr2_Chr12g0557061"/>
</dbReference>
<proteinExistence type="predicted"/>
<dbReference type="AlphaFoldDB" id="A0A9K3MXW8"/>
<comment type="caution">
    <text evidence="1">The sequence shown here is derived from an EMBL/GenBank/DDBJ whole genome shotgun (WGS) entry which is preliminary data.</text>
</comment>
<organism evidence="1 2">
    <name type="scientific">Helianthus annuus</name>
    <name type="common">Common sunflower</name>
    <dbReference type="NCBI Taxonomy" id="4232"/>
    <lineage>
        <taxon>Eukaryota</taxon>
        <taxon>Viridiplantae</taxon>
        <taxon>Streptophyta</taxon>
        <taxon>Embryophyta</taxon>
        <taxon>Tracheophyta</taxon>
        <taxon>Spermatophyta</taxon>
        <taxon>Magnoliopsida</taxon>
        <taxon>eudicotyledons</taxon>
        <taxon>Gunneridae</taxon>
        <taxon>Pentapetalae</taxon>
        <taxon>asterids</taxon>
        <taxon>campanulids</taxon>
        <taxon>Asterales</taxon>
        <taxon>Asteraceae</taxon>
        <taxon>Asteroideae</taxon>
        <taxon>Heliantheae alliance</taxon>
        <taxon>Heliantheae</taxon>
        <taxon>Helianthus</taxon>
    </lineage>
</organism>
<dbReference type="EMBL" id="MNCJ02000327">
    <property type="protein sequence ID" value="KAF5779243.1"/>
    <property type="molecule type" value="Genomic_DNA"/>
</dbReference>
<reference evidence="1" key="1">
    <citation type="journal article" date="2017" name="Nature">
        <title>The sunflower genome provides insights into oil metabolism, flowering and Asterid evolution.</title>
        <authorList>
            <person name="Badouin H."/>
            <person name="Gouzy J."/>
            <person name="Grassa C.J."/>
            <person name="Murat F."/>
            <person name="Staton S.E."/>
            <person name="Cottret L."/>
            <person name="Lelandais-Briere C."/>
            <person name="Owens G.L."/>
            <person name="Carrere S."/>
            <person name="Mayjonade B."/>
            <person name="Legrand L."/>
            <person name="Gill N."/>
            <person name="Kane N.C."/>
            <person name="Bowers J.E."/>
            <person name="Hubner S."/>
            <person name="Bellec A."/>
            <person name="Berard A."/>
            <person name="Berges H."/>
            <person name="Blanchet N."/>
            <person name="Boniface M.C."/>
            <person name="Brunel D."/>
            <person name="Catrice O."/>
            <person name="Chaidir N."/>
            <person name="Claudel C."/>
            <person name="Donnadieu C."/>
            <person name="Faraut T."/>
            <person name="Fievet G."/>
            <person name="Helmstetter N."/>
            <person name="King M."/>
            <person name="Knapp S.J."/>
            <person name="Lai Z."/>
            <person name="Le Paslier M.C."/>
            <person name="Lippi Y."/>
            <person name="Lorenzon L."/>
            <person name="Mandel J.R."/>
            <person name="Marage G."/>
            <person name="Marchand G."/>
            <person name="Marquand E."/>
            <person name="Bret-Mestries E."/>
            <person name="Morien E."/>
            <person name="Nambeesan S."/>
            <person name="Nguyen T."/>
            <person name="Pegot-Espagnet P."/>
            <person name="Pouilly N."/>
            <person name="Raftis F."/>
            <person name="Sallet E."/>
            <person name="Schiex T."/>
            <person name="Thomas J."/>
            <person name="Vandecasteele C."/>
            <person name="Vares D."/>
            <person name="Vear F."/>
            <person name="Vautrin S."/>
            <person name="Crespi M."/>
            <person name="Mangin B."/>
            <person name="Burke J.M."/>
            <person name="Salse J."/>
            <person name="Munos S."/>
            <person name="Vincourt P."/>
            <person name="Rieseberg L.H."/>
            <person name="Langlade N.B."/>
        </authorList>
    </citation>
    <scope>NUCLEOTIDE SEQUENCE</scope>
    <source>
        <tissue evidence="1">Leaves</tissue>
    </source>
</reference>
<keyword evidence="2" id="KW-1185">Reference proteome</keyword>
<evidence type="ECO:0000313" key="2">
    <source>
        <dbReference type="Proteomes" id="UP000215914"/>
    </source>
</evidence>
<protein>
    <submittedName>
        <fullName evidence="1">Uncharacterized protein</fullName>
    </submittedName>
</protein>
<reference evidence="1" key="2">
    <citation type="submission" date="2020-06" db="EMBL/GenBank/DDBJ databases">
        <title>Helianthus annuus Genome sequencing and assembly Release 2.</title>
        <authorList>
            <person name="Gouzy J."/>
            <person name="Langlade N."/>
            <person name="Munos S."/>
        </authorList>
    </citation>
    <scope>NUCLEOTIDE SEQUENCE</scope>
    <source>
        <tissue evidence="1">Leaves</tissue>
    </source>
</reference>
<sequence>MLQRQLFNRDYLCNFNKTETKPILAPPVQHQLNFTLCIQTSQFSNLFFLSPYPLDTHNNITLFFHSSHTISFSLISYAETVGFGGGGAVVGQRMETRYEVMTKSWFWIGSIT</sequence>
<gene>
    <name evidence="1" type="ORF">HanXRQr2_Chr12g0557061</name>
</gene>
<evidence type="ECO:0000313" key="1">
    <source>
        <dbReference type="EMBL" id="KAF5779243.1"/>
    </source>
</evidence>